<dbReference type="EMBL" id="JH930468">
    <property type="protein sequence ID" value="EKM60792.1"/>
    <property type="molecule type" value="Genomic_DNA"/>
</dbReference>
<dbReference type="GeneID" id="18913936"/>
<dbReference type="HOGENOM" id="CLU_2942538_0_0_1"/>
<proteinExistence type="predicted"/>
<keyword evidence="1" id="KW-0472">Membrane</keyword>
<evidence type="ECO:0000313" key="2">
    <source>
        <dbReference type="EMBL" id="EKM60792.1"/>
    </source>
</evidence>
<keyword evidence="1" id="KW-0812">Transmembrane</keyword>
<evidence type="ECO:0000313" key="3">
    <source>
        <dbReference type="Proteomes" id="UP000008370"/>
    </source>
</evidence>
<dbReference type="AlphaFoldDB" id="K5XCU2"/>
<accession>K5XCU2</accession>
<evidence type="ECO:0000256" key="1">
    <source>
        <dbReference type="SAM" id="Phobius"/>
    </source>
</evidence>
<dbReference type="Proteomes" id="UP000008370">
    <property type="component" value="Unassembled WGS sequence"/>
</dbReference>
<keyword evidence="1" id="KW-1133">Transmembrane helix</keyword>
<name>K5XCU2_PHACS</name>
<feature type="transmembrane region" description="Helical" evidence="1">
    <location>
        <begin position="12"/>
        <end position="38"/>
    </location>
</feature>
<protein>
    <submittedName>
        <fullName evidence="2">Uncharacterized protein</fullName>
    </submittedName>
</protein>
<sequence>MWGHGGLCRVQLRCAACASVMISMLSSLAARISLLLWLRRAPSSYLQPSSEHNINPHCAM</sequence>
<reference evidence="2 3" key="1">
    <citation type="journal article" date="2012" name="BMC Genomics">
        <title>Comparative genomics of the white-rot fungi, Phanerochaete carnosa and P. chrysosporium, to elucidate the genetic basis of the distinct wood types they colonize.</title>
        <authorList>
            <person name="Suzuki H."/>
            <person name="MacDonald J."/>
            <person name="Syed K."/>
            <person name="Salamov A."/>
            <person name="Hori C."/>
            <person name="Aerts A."/>
            <person name="Henrissat B."/>
            <person name="Wiebenga A."/>
            <person name="vanKuyk P.A."/>
            <person name="Barry K."/>
            <person name="Lindquist E."/>
            <person name="LaButti K."/>
            <person name="Lapidus A."/>
            <person name="Lucas S."/>
            <person name="Coutinho P."/>
            <person name="Gong Y."/>
            <person name="Samejima M."/>
            <person name="Mahadevan R."/>
            <person name="Abou-Zaid M."/>
            <person name="de Vries R.P."/>
            <person name="Igarashi K."/>
            <person name="Yadav J.S."/>
            <person name="Grigoriev I.V."/>
            <person name="Master E.R."/>
        </authorList>
    </citation>
    <scope>NUCLEOTIDE SEQUENCE [LARGE SCALE GENOMIC DNA]</scope>
    <source>
        <strain evidence="2 3">HHB-10118-sp</strain>
    </source>
</reference>
<dbReference type="InParanoid" id="K5XCU2"/>
<keyword evidence="3" id="KW-1185">Reference proteome</keyword>
<gene>
    <name evidence="2" type="ORF">PHACADRAFT_246926</name>
</gene>
<organism evidence="2 3">
    <name type="scientific">Phanerochaete carnosa (strain HHB-10118-sp)</name>
    <name type="common">White-rot fungus</name>
    <name type="synonym">Peniophora carnosa</name>
    <dbReference type="NCBI Taxonomy" id="650164"/>
    <lineage>
        <taxon>Eukaryota</taxon>
        <taxon>Fungi</taxon>
        <taxon>Dikarya</taxon>
        <taxon>Basidiomycota</taxon>
        <taxon>Agaricomycotina</taxon>
        <taxon>Agaricomycetes</taxon>
        <taxon>Polyporales</taxon>
        <taxon>Phanerochaetaceae</taxon>
        <taxon>Phanerochaete</taxon>
    </lineage>
</organism>
<dbReference type="KEGG" id="pco:PHACADRAFT_246926"/>
<dbReference type="RefSeq" id="XP_007390238.1">
    <property type="nucleotide sequence ID" value="XM_007390176.1"/>
</dbReference>